<evidence type="ECO:0000256" key="4">
    <source>
        <dbReference type="ARBA" id="ARBA00012885"/>
    </source>
</evidence>
<comment type="catalytic activity">
    <reaction evidence="9">
        <text>(E)-feruloyl-CoA + 2-oxoglutarate + O2 = (E)-6-hydroxyferuloyl-CoA + succinate + CO2</text>
        <dbReference type="Rhea" id="RHEA:57856"/>
        <dbReference type="ChEBI" id="CHEBI:15379"/>
        <dbReference type="ChEBI" id="CHEBI:16526"/>
        <dbReference type="ChEBI" id="CHEBI:16810"/>
        <dbReference type="ChEBI" id="CHEBI:30031"/>
        <dbReference type="ChEBI" id="CHEBI:87305"/>
        <dbReference type="ChEBI" id="CHEBI:142390"/>
        <dbReference type="EC" id="1.14.11.61"/>
    </reaction>
</comment>
<keyword evidence="13" id="KW-1185">Reference proteome</keyword>
<keyword evidence="8 10" id="KW-0408">Iron</keyword>
<dbReference type="Gene3D" id="2.60.120.330">
    <property type="entry name" value="B-lactam Antibiotic, Isopenicillin N Synthase, Chain"/>
    <property type="match status" value="1"/>
</dbReference>
<comment type="pathway">
    <text evidence="2">Phenylpropanoid metabolism.</text>
</comment>
<evidence type="ECO:0000256" key="6">
    <source>
        <dbReference type="ARBA" id="ARBA00022964"/>
    </source>
</evidence>
<proteinExistence type="inferred from homology"/>
<dbReference type="PROSITE" id="PS51471">
    <property type="entry name" value="FE2OG_OXY"/>
    <property type="match status" value="1"/>
</dbReference>
<dbReference type="AlphaFoldDB" id="A0A9N7ML34"/>
<evidence type="ECO:0000313" key="12">
    <source>
        <dbReference type="EMBL" id="CAA0813160.1"/>
    </source>
</evidence>
<organism evidence="12 13">
    <name type="scientific">Striga hermonthica</name>
    <name type="common">Purple witchweed</name>
    <name type="synonym">Buchnera hermonthica</name>
    <dbReference type="NCBI Taxonomy" id="68872"/>
    <lineage>
        <taxon>Eukaryota</taxon>
        <taxon>Viridiplantae</taxon>
        <taxon>Streptophyta</taxon>
        <taxon>Embryophyta</taxon>
        <taxon>Tracheophyta</taxon>
        <taxon>Spermatophyta</taxon>
        <taxon>Magnoliopsida</taxon>
        <taxon>eudicotyledons</taxon>
        <taxon>Gunneridae</taxon>
        <taxon>Pentapetalae</taxon>
        <taxon>asterids</taxon>
        <taxon>lamiids</taxon>
        <taxon>Lamiales</taxon>
        <taxon>Orobanchaceae</taxon>
        <taxon>Buchnereae</taxon>
        <taxon>Striga</taxon>
    </lineage>
</organism>
<dbReference type="FunFam" id="2.60.120.330:FF:000023">
    <property type="entry name" value="Feruloyl CoA ortho-hydroxylase 1"/>
    <property type="match status" value="1"/>
</dbReference>
<comment type="caution">
    <text evidence="12">The sequence shown here is derived from an EMBL/GenBank/DDBJ whole genome shotgun (WGS) entry which is preliminary data.</text>
</comment>
<evidence type="ECO:0000256" key="8">
    <source>
        <dbReference type="ARBA" id="ARBA00023004"/>
    </source>
</evidence>
<dbReference type="InterPro" id="IPR026992">
    <property type="entry name" value="DIOX_N"/>
</dbReference>
<dbReference type="SUPFAM" id="SSF51197">
    <property type="entry name" value="Clavaminate synthase-like"/>
    <property type="match status" value="1"/>
</dbReference>
<dbReference type="OrthoDB" id="288590at2759"/>
<dbReference type="InterPro" id="IPR005123">
    <property type="entry name" value="Oxoglu/Fe-dep_dioxygenase_dom"/>
</dbReference>
<dbReference type="InterPro" id="IPR050295">
    <property type="entry name" value="Plant_2OG-oxidoreductases"/>
</dbReference>
<dbReference type="Pfam" id="PF03171">
    <property type="entry name" value="2OG-FeII_Oxy"/>
    <property type="match status" value="1"/>
</dbReference>
<keyword evidence="6" id="KW-0223">Dioxygenase</keyword>
<evidence type="ECO:0000256" key="10">
    <source>
        <dbReference type="RuleBase" id="RU003682"/>
    </source>
</evidence>
<dbReference type="GO" id="GO:0016706">
    <property type="term" value="F:2-oxoglutarate-dependent dioxygenase activity"/>
    <property type="evidence" value="ECO:0007669"/>
    <property type="project" value="UniProtKB-ARBA"/>
</dbReference>
<sequence length="359" mass="40046">MSVLYDSEPEDLIDFLVHNGNGVKGLSQLNLKQIPSQFIQPPDQRHSHIQVSTQKSIPTIDVSQWADTNTAQSICEAATTWGFFQIVNHGIPPEVMENVKRASHDFFGLPVEERRKYLKENSPTQSVMLKTSFSPLAEKVLEWKDYLVHLVGTEIDGADFALWPSVTRGPVSEYINRVKPIIRKLLETLLNGINVTQIDEAKESALMGTLLTTLLHYPKCPNPELAAGAGPHSDISSLTILLQDDVGGLYVRLSGTTDEWAHVTPVDGSLVVNIGDVLEIMSNGRYKSVEHRVFVDGRRDRVSVPVFVNPSANAVIGPLPEVMEDGEKPMYRRLVYSDYFGYFFSKGHDGKRTIDFARV</sequence>
<accession>A0A9N7ML34</accession>
<evidence type="ECO:0000256" key="7">
    <source>
        <dbReference type="ARBA" id="ARBA00023002"/>
    </source>
</evidence>
<dbReference type="Pfam" id="PF14226">
    <property type="entry name" value="DIOX_N"/>
    <property type="match status" value="1"/>
</dbReference>
<evidence type="ECO:0000256" key="2">
    <source>
        <dbReference type="ARBA" id="ARBA00004918"/>
    </source>
</evidence>
<dbReference type="EC" id="1.14.11.61" evidence="4"/>
<keyword evidence="7 10" id="KW-0560">Oxidoreductase</keyword>
<dbReference type="Proteomes" id="UP001153555">
    <property type="component" value="Unassembled WGS sequence"/>
</dbReference>
<dbReference type="GO" id="GO:0046872">
    <property type="term" value="F:metal ion binding"/>
    <property type="evidence" value="ECO:0007669"/>
    <property type="project" value="UniProtKB-KW"/>
</dbReference>
<protein>
    <recommendedName>
        <fullName evidence="4">feruloyl-CoA 6-hydroxylase</fullName>
        <ecNumber evidence="4">1.14.11.61</ecNumber>
    </recommendedName>
</protein>
<dbReference type="PANTHER" id="PTHR47991">
    <property type="entry name" value="OXOGLUTARATE/IRON-DEPENDENT DIOXYGENASE"/>
    <property type="match status" value="1"/>
</dbReference>
<dbReference type="GO" id="GO:0009805">
    <property type="term" value="P:coumarin biosynthetic process"/>
    <property type="evidence" value="ECO:0007669"/>
    <property type="project" value="UniProtKB-ARBA"/>
</dbReference>
<evidence type="ECO:0000256" key="5">
    <source>
        <dbReference type="ARBA" id="ARBA00022723"/>
    </source>
</evidence>
<dbReference type="InterPro" id="IPR044861">
    <property type="entry name" value="IPNS-like_FE2OG_OXY"/>
</dbReference>
<dbReference type="InterPro" id="IPR027443">
    <property type="entry name" value="IPNS-like_sf"/>
</dbReference>
<gene>
    <name evidence="12" type="ORF">SHERM_13719</name>
</gene>
<name>A0A9N7ML34_STRHE</name>
<evidence type="ECO:0000256" key="3">
    <source>
        <dbReference type="ARBA" id="ARBA00008056"/>
    </source>
</evidence>
<keyword evidence="5 10" id="KW-0479">Metal-binding</keyword>
<comment type="similarity">
    <text evidence="3 10">Belongs to the iron/ascorbate-dependent oxidoreductase family.</text>
</comment>
<reference evidence="12" key="1">
    <citation type="submission" date="2019-12" db="EMBL/GenBank/DDBJ databases">
        <authorList>
            <person name="Scholes J."/>
        </authorList>
    </citation>
    <scope>NUCLEOTIDE SEQUENCE</scope>
</reference>
<feature type="domain" description="Fe2OG dioxygenase" evidence="11">
    <location>
        <begin position="208"/>
        <end position="310"/>
    </location>
</feature>
<dbReference type="EMBL" id="CACSLK010011299">
    <property type="protein sequence ID" value="CAA0813160.1"/>
    <property type="molecule type" value="Genomic_DNA"/>
</dbReference>
<evidence type="ECO:0000256" key="1">
    <source>
        <dbReference type="ARBA" id="ARBA00001961"/>
    </source>
</evidence>
<evidence type="ECO:0000256" key="9">
    <source>
        <dbReference type="ARBA" id="ARBA00048503"/>
    </source>
</evidence>
<dbReference type="GO" id="GO:0002238">
    <property type="term" value="P:response to molecule of fungal origin"/>
    <property type="evidence" value="ECO:0007669"/>
    <property type="project" value="UniProtKB-ARBA"/>
</dbReference>
<comment type="cofactor">
    <cofactor evidence="1">
        <name>L-ascorbate</name>
        <dbReference type="ChEBI" id="CHEBI:38290"/>
    </cofactor>
</comment>
<evidence type="ECO:0000259" key="11">
    <source>
        <dbReference type="PROSITE" id="PS51471"/>
    </source>
</evidence>
<evidence type="ECO:0000313" key="13">
    <source>
        <dbReference type="Proteomes" id="UP001153555"/>
    </source>
</evidence>